<evidence type="ECO:0000313" key="5">
    <source>
        <dbReference type="EMBL" id="EFM32385.1"/>
    </source>
</evidence>
<dbReference type="SUPFAM" id="SSF64288">
    <property type="entry name" value="Chorismate lyase-like"/>
    <property type="match status" value="1"/>
</dbReference>
<dbReference type="Gene3D" id="3.40.1410.10">
    <property type="entry name" value="Chorismate lyase-like"/>
    <property type="match status" value="1"/>
</dbReference>
<dbReference type="PANTHER" id="PTHR44846">
    <property type="entry name" value="MANNOSYL-D-GLYCERATE TRANSPORT/METABOLISM SYSTEM REPRESSOR MNGR-RELATED"/>
    <property type="match status" value="1"/>
</dbReference>
<dbReference type="Pfam" id="PF00392">
    <property type="entry name" value="GntR"/>
    <property type="match status" value="1"/>
</dbReference>
<dbReference type="EMBL" id="AEEN01000007">
    <property type="protein sequence ID" value="EFM32385.1"/>
    <property type="molecule type" value="Genomic_DNA"/>
</dbReference>
<dbReference type="InterPro" id="IPR028978">
    <property type="entry name" value="Chorismate_lyase_/UTRA_dom_sf"/>
</dbReference>
<comment type="caution">
    <text evidence="5">The sequence shown here is derived from an EMBL/GenBank/DDBJ whole genome shotgun (WGS) entry which is preliminary data.</text>
</comment>
<protein>
    <submittedName>
        <fullName evidence="5">Transcriptional regulator, GntR family</fullName>
    </submittedName>
</protein>
<evidence type="ECO:0000256" key="1">
    <source>
        <dbReference type="ARBA" id="ARBA00023015"/>
    </source>
</evidence>
<dbReference type="Gene3D" id="1.10.10.10">
    <property type="entry name" value="Winged helix-like DNA-binding domain superfamily/Winged helix DNA-binding domain"/>
    <property type="match status" value="1"/>
</dbReference>
<evidence type="ECO:0000256" key="3">
    <source>
        <dbReference type="ARBA" id="ARBA00023163"/>
    </source>
</evidence>
<dbReference type="SMART" id="SM00345">
    <property type="entry name" value="HTH_GNTR"/>
    <property type="match status" value="1"/>
</dbReference>
<dbReference type="GO" id="GO:0003677">
    <property type="term" value="F:DNA binding"/>
    <property type="evidence" value="ECO:0007669"/>
    <property type="project" value="UniProtKB-KW"/>
</dbReference>
<gene>
    <name evidence="5" type="ORF">HMPREF8571_0052</name>
</gene>
<dbReference type="InterPro" id="IPR050679">
    <property type="entry name" value="Bact_HTH_transcr_reg"/>
</dbReference>
<dbReference type="eggNOG" id="COG2188">
    <property type="taxonomic scope" value="Bacteria"/>
</dbReference>
<dbReference type="Pfam" id="PF07702">
    <property type="entry name" value="UTRA"/>
    <property type="match status" value="1"/>
</dbReference>
<dbReference type="SUPFAM" id="SSF46785">
    <property type="entry name" value="Winged helix' DNA-binding domain"/>
    <property type="match status" value="1"/>
</dbReference>
<reference evidence="5 6" key="1">
    <citation type="submission" date="2010-07" db="EMBL/GenBank/DDBJ databases">
        <authorList>
            <person name="Muzny D."/>
            <person name="Qin X."/>
            <person name="Deng J."/>
            <person name="Jiang H."/>
            <person name="Liu Y."/>
            <person name="Qu J."/>
            <person name="Song X.-Z."/>
            <person name="Zhang L."/>
            <person name="Thornton R."/>
            <person name="Coyle M."/>
            <person name="Francisco L."/>
            <person name="Jackson L."/>
            <person name="Javaid M."/>
            <person name="Korchina V."/>
            <person name="Kovar C."/>
            <person name="Mata R."/>
            <person name="Mathew T."/>
            <person name="Ngo R."/>
            <person name="Nguyen L."/>
            <person name="Nguyen N."/>
            <person name="Okwuonu G."/>
            <person name="Ongeri F."/>
            <person name="Pham C."/>
            <person name="Simmons D."/>
            <person name="Wilczek-Boney K."/>
            <person name="Hale W."/>
            <person name="Jakkamsetti A."/>
            <person name="Pham P."/>
            <person name="Ruth R."/>
            <person name="San Lucas F."/>
            <person name="Warren J."/>
            <person name="Zhang J."/>
            <person name="Zhao Z."/>
            <person name="Zhou C."/>
            <person name="Zhu D."/>
            <person name="Lee S."/>
            <person name="Bess C."/>
            <person name="Blankenburg K."/>
            <person name="Forbes L."/>
            <person name="Fu Q."/>
            <person name="Gubbala S."/>
            <person name="Hirani K."/>
            <person name="Jayaseelan J.C."/>
            <person name="Lara F."/>
            <person name="Munidasa M."/>
            <person name="Palculict T."/>
            <person name="Patil S."/>
            <person name="Pu L.-L."/>
            <person name="Saada N."/>
            <person name="Tang L."/>
            <person name="Weissenberger G."/>
            <person name="Zhu Y."/>
            <person name="Hemphill L."/>
            <person name="Shang Y."/>
            <person name="Youmans B."/>
            <person name="Ayvaz T."/>
            <person name="Ross M."/>
            <person name="Santibanez J."/>
            <person name="Aqrawi P."/>
            <person name="Gross S."/>
            <person name="Joshi V."/>
            <person name="Fowler G."/>
            <person name="Nazareth L."/>
            <person name="Reid J."/>
            <person name="Worley K."/>
            <person name="Petrosino J."/>
            <person name="Highlander S."/>
            <person name="Gibbs R."/>
        </authorList>
    </citation>
    <scope>NUCLEOTIDE SEQUENCE [LARGE SCALE GENOMIC DNA]</scope>
    <source>
        <strain evidence="5 6">ATCC 6249</strain>
    </source>
</reference>
<dbReference type="CDD" id="cd07377">
    <property type="entry name" value="WHTH_GntR"/>
    <property type="match status" value="1"/>
</dbReference>
<keyword evidence="1" id="KW-0805">Transcription regulation</keyword>
<organism evidence="5 6">
    <name type="scientific">Streptococcus mitis ATCC 6249</name>
    <dbReference type="NCBI Taxonomy" id="864567"/>
    <lineage>
        <taxon>Bacteria</taxon>
        <taxon>Bacillati</taxon>
        <taxon>Bacillota</taxon>
        <taxon>Bacilli</taxon>
        <taxon>Lactobacillales</taxon>
        <taxon>Streptococcaceae</taxon>
        <taxon>Streptococcus</taxon>
        <taxon>Streptococcus mitis group</taxon>
    </lineage>
</organism>
<keyword evidence="2" id="KW-0238">DNA-binding</keyword>
<proteinExistence type="predicted"/>
<keyword evidence="3" id="KW-0804">Transcription</keyword>
<evidence type="ECO:0000256" key="2">
    <source>
        <dbReference type="ARBA" id="ARBA00023125"/>
    </source>
</evidence>
<evidence type="ECO:0000259" key="4">
    <source>
        <dbReference type="PROSITE" id="PS50949"/>
    </source>
</evidence>
<dbReference type="InterPro" id="IPR000524">
    <property type="entry name" value="Tscrpt_reg_HTH_GntR"/>
</dbReference>
<dbReference type="InterPro" id="IPR011663">
    <property type="entry name" value="UTRA"/>
</dbReference>
<dbReference type="SMART" id="SM00866">
    <property type="entry name" value="UTRA"/>
    <property type="match status" value="1"/>
</dbReference>
<evidence type="ECO:0000313" key="6">
    <source>
        <dbReference type="Proteomes" id="UP000003823"/>
    </source>
</evidence>
<dbReference type="InterPro" id="IPR036390">
    <property type="entry name" value="WH_DNA-bd_sf"/>
</dbReference>
<feature type="domain" description="HTH gntR-type" evidence="4">
    <location>
        <begin position="45"/>
        <end position="113"/>
    </location>
</feature>
<dbReference type="GO" id="GO:0003700">
    <property type="term" value="F:DNA-binding transcription factor activity"/>
    <property type="evidence" value="ECO:0007669"/>
    <property type="project" value="InterPro"/>
</dbReference>
<accession>E0PND5</accession>
<name>E0PND5_STRMT</name>
<dbReference type="PANTHER" id="PTHR44846:SF17">
    <property type="entry name" value="GNTR-FAMILY TRANSCRIPTIONAL REGULATOR"/>
    <property type="match status" value="1"/>
</dbReference>
<dbReference type="Proteomes" id="UP000003823">
    <property type="component" value="Unassembled WGS sequence"/>
</dbReference>
<sequence length="280" mass="32890">MKFFTCNITSLVDYFNFFYLNTTIFSVFVVKSRLEKENRGEIMAIPKYQYIKDELKNKIISGQFASGDKFYTEAELIAMYDVSSITVVRALNDLAKDGYIVRQQGKGTFVSRARKHKLVEFSDVEIFETKDDKVTVLSIERGNKLEYLEKLGLRGDQFYYKIERIRQTNDVTYIYHTSYVPEQYINANYPNLDYYSSIYKRFKLDYRIHMSDEHFEEINEIAFPTPEHAASVLGIDTQFPTVFQTKTTKLEATGQVLAYSETYKRADYYKIKFISCNRGH</sequence>
<dbReference type="PROSITE" id="PS50949">
    <property type="entry name" value="HTH_GNTR"/>
    <property type="match status" value="1"/>
</dbReference>
<dbReference type="AlphaFoldDB" id="E0PND5"/>
<dbReference type="GO" id="GO:0045892">
    <property type="term" value="P:negative regulation of DNA-templated transcription"/>
    <property type="evidence" value="ECO:0007669"/>
    <property type="project" value="TreeGrafter"/>
</dbReference>
<dbReference type="InterPro" id="IPR036388">
    <property type="entry name" value="WH-like_DNA-bd_sf"/>
</dbReference>
<dbReference type="HOGENOM" id="CLU_063236_4_3_9"/>